<evidence type="ECO:0000256" key="2">
    <source>
        <dbReference type="SAM" id="Coils"/>
    </source>
</evidence>
<dbReference type="SUPFAM" id="SSF111369">
    <property type="entry name" value="HlyD-like secretion proteins"/>
    <property type="match status" value="1"/>
</dbReference>
<proteinExistence type="inferred from homology"/>
<keyword evidence="3" id="KW-0812">Transmembrane</keyword>
<protein>
    <submittedName>
        <fullName evidence="6">HlyD family secretion protein</fullName>
    </submittedName>
</protein>
<keyword evidence="3" id="KW-0472">Membrane</keyword>
<name>A0A1M7CIQ5_9BRAD</name>
<evidence type="ECO:0000259" key="5">
    <source>
        <dbReference type="Pfam" id="PF25967"/>
    </source>
</evidence>
<dbReference type="Proteomes" id="UP000189935">
    <property type="component" value="Chromosome I"/>
</dbReference>
<feature type="transmembrane region" description="Helical" evidence="3">
    <location>
        <begin position="9"/>
        <end position="30"/>
    </location>
</feature>
<evidence type="ECO:0000313" key="7">
    <source>
        <dbReference type="Proteomes" id="UP000189935"/>
    </source>
</evidence>
<keyword evidence="3" id="KW-1133">Transmembrane helix</keyword>
<sequence>MKKPSLRPAWIALLMLVVTVCVYIFAVIGAKRQQIEAVATQLPDPRRDTDGPLGAAPIATTLARAERHSITETLAVTGSLVAREEIVVGTELDGLRIVEILADVGDRVEQGQVLARLDATMLRTQLAQNTSMIAIAEASIAQMKASIAEAQATEAEAADALKRTQTLGATGTTSPVQLLARETQAKVAAAKATAAEANFRIAKAEQALAEAQRSEIDLKIARTELKAPAAGTISRRAARLGAVASMAGEPLFRIVRNSEIEFDAEVPETMLSQIVPGQTVEVWLAGVSEAIGGHVRLVDPTVDKMSRLGRVAVALSRHPAMRAGIFARGNITLGRRQAVTVPLSAVLFGKEGTYVQLATNNVVEIRNVETGFKRGTRVEIVNGLIEGQEVVVRAAAFARPGERIAPVRIDARAAGGG</sequence>
<feature type="domain" description="Multidrug resistance protein MdtA-like C-terminal permuted SH3" evidence="5">
    <location>
        <begin position="337"/>
        <end position="392"/>
    </location>
</feature>
<dbReference type="Gene3D" id="2.40.50.100">
    <property type="match status" value="1"/>
</dbReference>
<dbReference type="AlphaFoldDB" id="A0A1M7CIQ5"/>
<dbReference type="Pfam" id="PF25954">
    <property type="entry name" value="Beta-barrel_RND_2"/>
    <property type="match status" value="1"/>
</dbReference>
<dbReference type="PANTHER" id="PTHR30469">
    <property type="entry name" value="MULTIDRUG RESISTANCE PROTEIN MDTA"/>
    <property type="match status" value="1"/>
</dbReference>
<evidence type="ECO:0000313" key="6">
    <source>
        <dbReference type="EMBL" id="SHL67066.1"/>
    </source>
</evidence>
<dbReference type="Pfam" id="PF25967">
    <property type="entry name" value="RND-MFP_C"/>
    <property type="match status" value="1"/>
</dbReference>
<dbReference type="GO" id="GO:0015562">
    <property type="term" value="F:efflux transmembrane transporter activity"/>
    <property type="evidence" value="ECO:0007669"/>
    <property type="project" value="TreeGrafter"/>
</dbReference>
<dbReference type="NCBIfam" id="TIGR01730">
    <property type="entry name" value="RND_mfp"/>
    <property type="match status" value="1"/>
</dbReference>
<evidence type="ECO:0000259" key="4">
    <source>
        <dbReference type="Pfam" id="PF25954"/>
    </source>
</evidence>
<gene>
    <name evidence="6" type="ORF">SAMN05444159_6497</name>
</gene>
<dbReference type="Gene3D" id="2.40.30.170">
    <property type="match status" value="1"/>
</dbReference>
<feature type="domain" description="CusB-like beta-barrel" evidence="4">
    <location>
        <begin position="263"/>
        <end position="331"/>
    </location>
</feature>
<evidence type="ECO:0000256" key="1">
    <source>
        <dbReference type="ARBA" id="ARBA00009477"/>
    </source>
</evidence>
<dbReference type="Gene3D" id="1.10.287.470">
    <property type="entry name" value="Helix hairpin bin"/>
    <property type="match status" value="1"/>
</dbReference>
<dbReference type="InterPro" id="IPR006143">
    <property type="entry name" value="RND_pump_MFP"/>
</dbReference>
<keyword evidence="2" id="KW-0175">Coiled coil</keyword>
<accession>A0A1M7CIQ5</accession>
<feature type="coiled-coil region" evidence="2">
    <location>
        <begin position="187"/>
        <end position="224"/>
    </location>
</feature>
<dbReference type="InterPro" id="IPR058627">
    <property type="entry name" value="MdtA-like_C"/>
</dbReference>
<dbReference type="EMBL" id="LT670844">
    <property type="protein sequence ID" value="SHL67066.1"/>
    <property type="molecule type" value="Genomic_DNA"/>
</dbReference>
<organism evidence="6 7">
    <name type="scientific">Bradyrhizobium lablabi</name>
    <dbReference type="NCBI Taxonomy" id="722472"/>
    <lineage>
        <taxon>Bacteria</taxon>
        <taxon>Pseudomonadati</taxon>
        <taxon>Pseudomonadota</taxon>
        <taxon>Alphaproteobacteria</taxon>
        <taxon>Hyphomicrobiales</taxon>
        <taxon>Nitrobacteraceae</taxon>
        <taxon>Bradyrhizobium</taxon>
    </lineage>
</organism>
<evidence type="ECO:0000256" key="3">
    <source>
        <dbReference type="SAM" id="Phobius"/>
    </source>
</evidence>
<reference evidence="6 7" key="1">
    <citation type="submission" date="2016-11" db="EMBL/GenBank/DDBJ databases">
        <authorList>
            <person name="Jaros S."/>
            <person name="Januszkiewicz K."/>
            <person name="Wedrychowicz H."/>
        </authorList>
    </citation>
    <scope>NUCLEOTIDE SEQUENCE [LARGE SCALE GENOMIC DNA]</scope>
    <source>
        <strain evidence="6 7">GAS499</strain>
    </source>
</reference>
<dbReference type="Gene3D" id="2.40.420.20">
    <property type="match status" value="1"/>
</dbReference>
<dbReference type="InterPro" id="IPR058792">
    <property type="entry name" value="Beta-barrel_RND_2"/>
</dbReference>
<dbReference type="PANTHER" id="PTHR30469:SF15">
    <property type="entry name" value="HLYD FAMILY OF SECRETION PROTEINS"/>
    <property type="match status" value="1"/>
</dbReference>
<comment type="similarity">
    <text evidence="1">Belongs to the membrane fusion protein (MFP) (TC 8.A.1) family.</text>
</comment>
<dbReference type="GO" id="GO:1990281">
    <property type="term" value="C:efflux pump complex"/>
    <property type="evidence" value="ECO:0007669"/>
    <property type="project" value="TreeGrafter"/>
</dbReference>